<dbReference type="Proteomes" id="UP000253729">
    <property type="component" value="Unassembled WGS sequence"/>
</dbReference>
<dbReference type="RefSeq" id="XP_026626429.1">
    <property type="nucleotide sequence ID" value="XM_026769096.1"/>
</dbReference>
<evidence type="ECO:0000313" key="2">
    <source>
        <dbReference type="Proteomes" id="UP000253729"/>
    </source>
</evidence>
<dbReference type="EMBL" id="KZ852047">
    <property type="protein sequence ID" value="RDH33407.1"/>
    <property type="molecule type" value="Genomic_DNA"/>
</dbReference>
<proteinExistence type="predicted"/>
<organism evidence="1 2">
    <name type="scientific">Aspergillus welwitschiae</name>
    <dbReference type="NCBI Taxonomy" id="1341132"/>
    <lineage>
        <taxon>Eukaryota</taxon>
        <taxon>Fungi</taxon>
        <taxon>Dikarya</taxon>
        <taxon>Ascomycota</taxon>
        <taxon>Pezizomycotina</taxon>
        <taxon>Eurotiomycetes</taxon>
        <taxon>Eurotiomycetidae</taxon>
        <taxon>Eurotiales</taxon>
        <taxon>Aspergillaceae</taxon>
        <taxon>Aspergillus</taxon>
        <taxon>Aspergillus subgen. Circumdati</taxon>
    </lineage>
</organism>
<dbReference type="AlphaFoldDB" id="A0A3F3Q324"/>
<name>A0A3F3Q324_9EURO</name>
<evidence type="ECO:0000313" key="1">
    <source>
        <dbReference type="EMBL" id="RDH33407.1"/>
    </source>
</evidence>
<protein>
    <submittedName>
        <fullName evidence="1">Uncharacterized protein</fullName>
    </submittedName>
</protein>
<reference evidence="1 2" key="1">
    <citation type="submission" date="2018-07" db="EMBL/GenBank/DDBJ databases">
        <title>The genomes of Aspergillus section Nigri reveals drivers in fungal speciation.</title>
        <authorList>
            <consortium name="DOE Joint Genome Institute"/>
            <person name="Vesth T.C."/>
            <person name="Nybo J."/>
            <person name="Theobald S."/>
            <person name="Brandl J."/>
            <person name="Frisvad J.C."/>
            <person name="Nielsen K.F."/>
            <person name="Lyhne E.K."/>
            <person name="Kogle M.E."/>
            <person name="Kuo A."/>
            <person name="Riley R."/>
            <person name="Clum A."/>
            <person name="Nolan M."/>
            <person name="Lipzen A."/>
            <person name="Salamov A."/>
            <person name="Henrissat B."/>
            <person name="Wiebenga A."/>
            <person name="De vries R.P."/>
            <person name="Grigoriev I.V."/>
            <person name="Mortensen U.H."/>
            <person name="Andersen M.R."/>
            <person name="Baker S.E."/>
        </authorList>
    </citation>
    <scope>NUCLEOTIDE SEQUENCE [LARGE SCALE GENOMIC DNA]</scope>
    <source>
        <strain evidence="1 2">CBS 139.54b</strain>
    </source>
</reference>
<dbReference type="GeneID" id="38137452"/>
<gene>
    <name evidence="1" type="ORF">BDQ94DRAFT_159629</name>
</gene>
<keyword evidence="2" id="KW-1185">Reference proteome</keyword>
<sequence>MRIDRRLFKNKWRRGRVGQVCKNFQAKSTRTTGGERANPAVNWGYAAIVRRDQNLTRAWRRGEEEEDWKRLVERTSISGLQLDRGSMRVAMIAASGAAQRFVGKSATFKPRPNKADLTYDDLPGITGYFSASTSRTITLRNYSQPHETSGTTSPIQLQIKQLGGSRDCNMTRGADSASDITQPSLTRQMRQLCPHWPEVKILSLTVEPRARDQGDGSTYWRVHLSNSSFCGRSLLYPLNTGDIGKDRNSMSTSGDYMLN</sequence>
<accession>A0A3F3Q324</accession>